<dbReference type="InterPro" id="IPR011078">
    <property type="entry name" value="PyrdxlP_homeostasis"/>
</dbReference>
<evidence type="ECO:0000256" key="4">
    <source>
        <dbReference type="RuleBase" id="RU004514"/>
    </source>
</evidence>
<evidence type="ECO:0000313" key="8">
    <source>
        <dbReference type="EMBL" id="TCU88168.1"/>
    </source>
</evidence>
<dbReference type="NCBIfam" id="TIGR00044">
    <property type="entry name" value="YggS family pyridoxal phosphate-dependent enzyme"/>
    <property type="match status" value="1"/>
</dbReference>
<dbReference type="GO" id="GO:0030170">
    <property type="term" value="F:pyridoxal phosphate binding"/>
    <property type="evidence" value="ECO:0007669"/>
    <property type="project" value="UniProtKB-UniRule"/>
</dbReference>
<dbReference type="SUPFAM" id="SSF51419">
    <property type="entry name" value="PLP-binding barrel"/>
    <property type="match status" value="1"/>
</dbReference>
<keyword evidence="1 2" id="KW-0663">Pyridoxal phosphate</keyword>
<proteinExistence type="inferred from homology"/>
<evidence type="ECO:0000256" key="3">
    <source>
        <dbReference type="PIRSR" id="PIRSR004848-1"/>
    </source>
</evidence>
<name>A0A377SYS7_9NEIS</name>
<dbReference type="Proteomes" id="UP000295794">
    <property type="component" value="Unassembled WGS sequence"/>
</dbReference>
<dbReference type="EMBL" id="UGHR01000004">
    <property type="protein sequence ID" value="STR45669.1"/>
    <property type="molecule type" value="Genomic_DNA"/>
</dbReference>
<evidence type="ECO:0000256" key="1">
    <source>
        <dbReference type="ARBA" id="ARBA00022898"/>
    </source>
</evidence>
<feature type="domain" description="Alanine racemase N-terminal" evidence="6">
    <location>
        <begin position="64"/>
        <end position="262"/>
    </location>
</feature>
<dbReference type="InterPro" id="IPR029066">
    <property type="entry name" value="PLP-binding_barrel"/>
</dbReference>
<dbReference type="Proteomes" id="UP000255108">
    <property type="component" value="Unassembled WGS sequence"/>
</dbReference>
<sequence>MVLEVSKPQRSKKGAMQNNPAIEPHAKILYPQAQTQAEISANLAMVKDKISAACLRSGRNPDAVQLLPVSKTIPSSRIQMAYAAGCRAMGENKVQEAQEKAASTQHLADLRWIVIGHLQSNKVRQVCRFASEFHALDSLKLAQALEDQLQKEGRAMDVLVQVNTSGEASKYGLQPAATVAFLHSLKDFSALKVRGLMTLAMLSTHSDQVRSCFQTLRSLRDQLQQNTPQLCELSMGMSGDFELAIEEGATIIRVGQAIFGARATSDQYYWPEKQAKVQQE</sequence>
<evidence type="ECO:0000259" key="6">
    <source>
        <dbReference type="Pfam" id="PF01168"/>
    </source>
</evidence>
<accession>A0A377SYS7</accession>
<organism evidence="7 9">
    <name type="scientific">Iodobacter fluviatilis</name>
    <dbReference type="NCBI Taxonomy" id="537"/>
    <lineage>
        <taxon>Bacteria</taxon>
        <taxon>Pseudomonadati</taxon>
        <taxon>Pseudomonadota</taxon>
        <taxon>Betaproteobacteria</taxon>
        <taxon>Neisseriales</taxon>
        <taxon>Chitinibacteraceae</taxon>
        <taxon>Iodobacter</taxon>
    </lineage>
</organism>
<dbReference type="PANTHER" id="PTHR10146">
    <property type="entry name" value="PROLINE SYNTHETASE CO-TRANSCRIBED BACTERIAL HOMOLOG PROTEIN"/>
    <property type="match status" value="1"/>
</dbReference>
<evidence type="ECO:0000313" key="7">
    <source>
        <dbReference type="EMBL" id="STR45669.1"/>
    </source>
</evidence>
<dbReference type="Gene3D" id="3.20.20.10">
    <property type="entry name" value="Alanine racemase"/>
    <property type="match status" value="1"/>
</dbReference>
<dbReference type="AlphaFoldDB" id="A0A377SYS7"/>
<keyword evidence="10" id="KW-1185">Reference proteome</keyword>
<dbReference type="FunFam" id="3.20.20.10:FF:000018">
    <property type="entry name" value="Pyridoxal phosphate homeostasis protein"/>
    <property type="match status" value="1"/>
</dbReference>
<evidence type="ECO:0000256" key="5">
    <source>
        <dbReference type="SAM" id="MobiDB-lite"/>
    </source>
</evidence>
<comment type="cofactor">
    <cofactor evidence="3">
        <name>pyridoxal 5'-phosphate</name>
        <dbReference type="ChEBI" id="CHEBI:597326"/>
    </cofactor>
</comment>
<reference evidence="8 10" key="2">
    <citation type="submission" date="2019-03" db="EMBL/GenBank/DDBJ databases">
        <title>Genomic Encyclopedia of Type Strains, Phase IV (KMG-IV): sequencing the most valuable type-strain genomes for metagenomic binning, comparative biology and taxonomic classification.</title>
        <authorList>
            <person name="Goeker M."/>
        </authorList>
    </citation>
    <scope>NUCLEOTIDE SEQUENCE [LARGE SCALE GENOMIC DNA]</scope>
    <source>
        <strain evidence="8 10">DSM 3764</strain>
    </source>
</reference>
<evidence type="ECO:0000256" key="2">
    <source>
        <dbReference type="HAMAP-Rule" id="MF_02087"/>
    </source>
</evidence>
<dbReference type="EMBL" id="SMBT01000004">
    <property type="protein sequence ID" value="TCU88168.1"/>
    <property type="molecule type" value="Genomic_DNA"/>
</dbReference>
<feature type="region of interest" description="Disordered" evidence="5">
    <location>
        <begin position="1"/>
        <end position="20"/>
    </location>
</feature>
<dbReference type="HAMAP" id="MF_02087">
    <property type="entry name" value="PLP_homeostasis"/>
    <property type="match status" value="1"/>
</dbReference>
<comment type="function">
    <text evidence="2">Pyridoxal 5'-phosphate (PLP)-binding protein, which is involved in PLP homeostasis.</text>
</comment>
<dbReference type="InterPro" id="IPR001608">
    <property type="entry name" value="Ala_racemase_N"/>
</dbReference>
<evidence type="ECO:0000313" key="10">
    <source>
        <dbReference type="Proteomes" id="UP000295794"/>
    </source>
</evidence>
<dbReference type="Pfam" id="PF01168">
    <property type="entry name" value="Ala_racemase_N"/>
    <property type="match status" value="1"/>
</dbReference>
<dbReference type="CDD" id="cd00635">
    <property type="entry name" value="PLPDE_III_YBL036c_like"/>
    <property type="match status" value="1"/>
</dbReference>
<feature type="modified residue" description="N6-(pyridoxal phosphate)lysine" evidence="2 3">
    <location>
        <position position="71"/>
    </location>
</feature>
<reference evidence="7 9" key="1">
    <citation type="submission" date="2018-06" db="EMBL/GenBank/DDBJ databases">
        <authorList>
            <consortium name="Pathogen Informatics"/>
            <person name="Doyle S."/>
        </authorList>
    </citation>
    <scope>NUCLEOTIDE SEQUENCE [LARGE SCALE GENOMIC DNA]</scope>
    <source>
        <strain evidence="7 9">NCTC11159</strain>
    </source>
</reference>
<dbReference type="PANTHER" id="PTHR10146:SF14">
    <property type="entry name" value="PYRIDOXAL PHOSPHATE HOMEOSTASIS PROTEIN"/>
    <property type="match status" value="1"/>
</dbReference>
<evidence type="ECO:0000313" key="9">
    <source>
        <dbReference type="Proteomes" id="UP000255108"/>
    </source>
</evidence>
<gene>
    <name evidence="7" type="primary">yggS_2</name>
    <name evidence="8" type="ORF">EV682_104342</name>
    <name evidence="7" type="ORF">NCTC11159_04249</name>
</gene>
<dbReference type="PIRSF" id="PIRSF004848">
    <property type="entry name" value="YBL036c_PLPDEIII"/>
    <property type="match status" value="1"/>
</dbReference>
<protein>
    <recommendedName>
        <fullName evidence="2">Pyridoxal phosphate homeostasis protein</fullName>
        <shortName evidence="2">PLP homeostasis protein</shortName>
    </recommendedName>
</protein>
<comment type="similarity">
    <text evidence="2 4">Belongs to the pyridoxal phosphate-binding protein YggS/PROSC family.</text>
</comment>